<reference evidence="1" key="1">
    <citation type="journal article" date="2023" name="Plant J.">
        <title>Genome sequences and population genomics provide insights into the demographic history, inbreeding, and mutation load of two 'living fossil' tree species of Dipteronia.</title>
        <authorList>
            <person name="Feng Y."/>
            <person name="Comes H.P."/>
            <person name="Chen J."/>
            <person name="Zhu S."/>
            <person name="Lu R."/>
            <person name="Zhang X."/>
            <person name="Li P."/>
            <person name="Qiu J."/>
            <person name="Olsen K.M."/>
            <person name="Qiu Y."/>
        </authorList>
    </citation>
    <scope>NUCLEOTIDE SEQUENCE</scope>
    <source>
        <strain evidence="1">KIB01</strain>
    </source>
</reference>
<sequence length="146" mass="17227">MPTFYLLAKRGVPLEGICPRCSHKPETMVHALWGCQAVVKVREKLLSLKAFKLSDDLNFYDFMFICLRSLNTCQVVHNLGMVFWKVWYGRKQVVHNLGMVESGDVVEWAYNFLDEWQSVQLRPKVISFLKMDKRVSSRRWHMEDQD</sequence>
<accession>A0AAE0CQS1</accession>
<gene>
    <name evidence="1" type="ORF">Ddye_006530</name>
</gene>
<dbReference type="AlphaFoldDB" id="A0AAE0CQS1"/>
<organism evidence="1 2">
    <name type="scientific">Dipteronia dyeriana</name>
    <dbReference type="NCBI Taxonomy" id="168575"/>
    <lineage>
        <taxon>Eukaryota</taxon>
        <taxon>Viridiplantae</taxon>
        <taxon>Streptophyta</taxon>
        <taxon>Embryophyta</taxon>
        <taxon>Tracheophyta</taxon>
        <taxon>Spermatophyta</taxon>
        <taxon>Magnoliopsida</taxon>
        <taxon>eudicotyledons</taxon>
        <taxon>Gunneridae</taxon>
        <taxon>Pentapetalae</taxon>
        <taxon>rosids</taxon>
        <taxon>malvids</taxon>
        <taxon>Sapindales</taxon>
        <taxon>Sapindaceae</taxon>
        <taxon>Hippocastanoideae</taxon>
        <taxon>Acereae</taxon>
        <taxon>Dipteronia</taxon>
    </lineage>
</organism>
<keyword evidence="2" id="KW-1185">Reference proteome</keyword>
<evidence type="ECO:0000313" key="1">
    <source>
        <dbReference type="EMBL" id="KAK2659997.1"/>
    </source>
</evidence>
<dbReference type="Proteomes" id="UP001280121">
    <property type="component" value="Unassembled WGS sequence"/>
</dbReference>
<protein>
    <recommendedName>
        <fullName evidence="3">Reverse transcriptase zinc-binding domain-containing protein</fullName>
    </recommendedName>
</protein>
<evidence type="ECO:0000313" key="2">
    <source>
        <dbReference type="Proteomes" id="UP001280121"/>
    </source>
</evidence>
<comment type="caution">
    <text evidence="1">The sequence shown here is derived from an EMBL/GenBank/DDBJ whole genome shotgun (WGS) entry which is preliminary data.</text>
</comment>
<dbReference type="EMBL" id="JANJYI010000002">
    <property type="protein sequence ID" value="KAK2659997.1"/>
    <property type="molecule type" value="Genomic_DNA"/>
</dbReference>
<evidence type="ECO:0008006" key="3">
    <source>
        <dbReference type="Google" id="ProtNLM"/>
    </source>
</evidence>
<proteinExistence type="predicted"/>
<name>A0AAE0CQS1_9ROSI</name>